<dbReference type="InterPro" id="IPR019341">
    <property type="entry name" value="Alpha/Gamma-adaptin-bd_p34"/>
</dbReference>
<dbReference type="STRING" id="50990.A0A4Y7Q5T7"/>
<dbReference type="VEuPathDB" id="FungiDB:BD410DRAFT_839981"/>
<evidence type="ECO:0000313" key="3">
    <source>
        <dbReference type="Proteomes" id="UP000294933"/>
    </source>
</evidence>
<dbReference type="PANTHER" id="PTHR14659:SF1">
    <property type="entry name" value="ALPHA- AND GAMMA-ADAPTIN-BINDING PROTEIN P34"/>
    <property type="match status" value="1"/>
</dbReference>
<evidence type="ECO:0000313" key="2">
    <source>
        <dbReference type="EMBL" id="TDL22180.1"/>
    </source>
</evidence>
<keyword evidence="3" id="KW-1185">Reference proteome</keyword>
<protein>
    <recommendedName>
        <fullName evidence="4">Alpha/gamma-adaptin-binding protein p34</fullName>
    </recommendedName>
</protein>
<dbReference type="PANTHER" id="PTHR14659">
    <property type="entry name" value="ALPHA- AND GAMMA-ADAPTIN-BINDING PROTEIN P34"/>
    <property type="match status" value="1"/>
</dbReference>
<dbReference type="Proteomes" id="UP000294933">
    <property type="component" value="Unassembled WGS sequence"/>
</dbReference>
<dbReference type="Gene3D" id="3.40.50.11960">
    <property type="match status" value="1"/>
</dbReference>
<accession>A0A4Y7Q5T7</accession>
<proteinExistence type="predicted"/>
<sequence length="438" mass="47979">MESSSCRILIVASSVDLGRGIAYRIRDLSGSNSSAGQADNETSIIPWKIANKYYTADVHFKVVPHSEWNHYELEGVPALIYAWSDNEQFNERIVKLSEDIEEFDLEVSLAIRAGSTPVTEDAGVEDFVSDRGFEFIDASGQDTPISGLLGDSSDDGGGAPGLHRAMMALSTIMWPNLVQSSSLKKKAKAQPGNALQDSVERGTSSGLVSLLASVHDTEDGVSRHRDERLRKEMEELERWLEEDDTNTRVHSNDDDPWRAIPSIMTPIIAISLSSDSVPEHPTPTKSGFDDDFSDYVSAPATLQPMNTGASYSSLHSLSDVDEFTARSDAEMEDAELDDDLPSREEIKTATERIFDQGHSPLGDQSQSDDRGDSDFDTFDLSRVLGALQLMKEEIAGIDDEGEKRKAAAKVALGLVYGLHGDFDEHEEQESQDETPGST</sequence>
<evidence type="ECO:0000256" key="1">
    <source>
        <dbReference type="SAM" id="MobiDB-lite"/>
    </source>
</evidence>
<feature type="region of interest" description="Disordered" evidence="1">
    <location>
        <begin position="351"/>
        <end position="376"/>
    </location>
</feature>
<organism evidence="2 3">
    <name type="scientific">Rickenella mellea</name>
    <dbReference type="NCBI Taxonomy" id="50990"/>
    <lineage>
        <taxon>Eukaryota</taxon>
        <taxon>Fungi</taxon>
        <taxon>Dikarya</taxon>
        <taxon>Basidiomycota</taxon>
        <taxon>Agaricomycotina</taxon>
        <taxon>Agaricomycetes</taxon>
        <taxon>Hymenochaetales</taxon>
        <taxon>Rickenellaceae</taxon>
        <taxon>Rickenella</taxon>
    </lineage>
</organism>
<dbReference type="EMBL" id="ML170176">
    <property type="protein sequence ID" value="TDL22180.1"/>
    <property type="molecule type" value="Genomic_DNA"/>
</dbReference>
<evidence type="ECO:0008006" key="4">
    <source>
        <dbReference type="Google" id="ProtNLM"/>
    </source>
</evidence>
<dbReference type="OrthoDB" id="10261384at2759"/>
<name>A0A4Y7Q5T7_9AGAM</name>
<dbReference type="AlphaFoldDB" id="A0A4Y7Q5T7"/>
<gene>
    <name evidence="2" type="ORF">BD410DRAFT_839981</name>
</gene>
<reference evidence="2 3" key="1">
    <citation type="submission" date="2018-06" db="EMBL/GenBank/DDBJ databases">
        <title>A transcriptomic atlas of mushroom development highlights an independent origin of complex multicellularity.</title>
        <authorList>
            <consortium name="DOE Joint Genome Institute"/>
            <person name="Krizsan K."/>
            <person name="Almasi E."/>
            <person name="Merenyi Z."/>
            <person name="Sahu N."/>
            <person name="Viragh M."/>
            <person name="Koszo T."/>
            <person name="Mondo S."/>
            <person name="Kiss B."/>
            <person name="Balint B."/>
            <person name="Kues U."/>
            <person name="Barry K."/>
            <person name="Hegedus J.C."/>
            <person name="Henrissat B."/>
            <person name="Johnson J."/>
            <person name="Lipzen A."/>
            <person name="Ohm R."/>
            <person name="Nagy I."/>
            <person name="Pangilinan J."/>
            <person name="Yan J."/>
            <person name="Xiong Y."/>
            <person name="Grigoriev I.V."/>
            <person name="Hibbett D.S."/>
            <person name="Nagy L.G."/>
        </authorList>
    </citation>
    <scope>NUCLEOTIDE SEQUENCE [LARGE SCALE GENOMIC DNA]</scope>
    <source>
        <strain evidence="2 3">SZMC22713</strain>
    </source>
</reference>